<dbReference type="PANTHER" id="PTHR43029:SF10">
    <property type="entry name" value="AMMONIUM TRANSPORTER MEP2"/>
    <property type="match status" value="1"/>
</dbReference>
<feature type="transmembrane region" description="Helical" evidence="10">
    <location>
        <begin position="271"/>
        <end position="291"/>
    </location>
</feature>
<evidence type="ECO:0000256" key="5">
    <source>
        <dbReference type="ARBA" id="ARBA00022692"/>
    </source>
</evidence>
<evidence type="ECO:0000256" key="7">
    <source>
        <dbReference type="ARBA" id="ARBA00023136"/>
    </source>
</evidence>
<dbReference type="PROSITE" id="PS01219">
    <property type="entry name" value="AMMONIUM_TRANSP"/>
    <property type="match status" value="1"/>
</dbReference>
<dbReference type="EMBL" id="LDJL01000001">
    <property type="protein sequence ID" value="KRG71988.1"/>
    <property type="molecule type" value="Genomic_DNA"/>
</dbReference>
<dbReference type="InterPro" id="IPR001905">
    <property type="entry name" value="Ammonium_transpt"/>
</dbReference>
<keyword evidence="6 10" id="KW-1133">Transmembrane helix</keyword>
<evidence type="ECO:0000256" key="11">
    <source>
        <dbReference type="SAM" id="SignalP"/>
    </source>
</evidence>
<evidence type="ECO:0000256" key="3">
    <source>
        <dbReference type="ARBA" id="ARBA00022448"/>
    </source>
</evidence>
<dbReference type="SUPFAM" id="SSF111352">
    <property type="entry name" value="Ammonium transporter"/>
    <property type="match status" value="1"/>
</dbReference>
<evidence type="ECO:0000256" key="1">
    <source>
        <dbReference type="ARBA" id="ARBA00004651"/>
    </source>
</evidence>
<feature type="domain" description="Ammonium transporter AmtB-like" evidence="12">
    <location>
        <begin position="80"/>
        <end position="479"/>
    </location>
</feature>
<feature type="transmembrane region" description="Helical" evidence="10">
    <location>
        <begin position="334"/>
        <end position="352"/>
    </location>
</feature>
<feature type="signal peptide" evidence="11">
    <location>
        <begin position="1"/>
        <end position="34"/>
    </location>
</feature>
<accession>A0A0R0D1Z9</accession>
<evidence type="ECO:0000256" key="9">
    <source>
        <dbReference type="ARBA" id="ARBA00050025"/>
    </source>
</evidence>
<evidence type="ECO:0000256" key="10">
    <source>
        <dbReference type="RuleBase" id="RU362002"/>
    </source>
</evidence>
<feature type="chain" id="PRO_5006394946" description="Ammonium transporter" evidence="11">
    <location>
        <begin position="35"/>
        <end position="481"/>
    </location>
</feature>
<dbReference type="Gene3D" id="1.10.3430.10">
    <property type="entry name" value="Ammonium transporter AmtB like domains"/>
    <property type="match status" value="1"/>
</dbReference>
<evidence type="ECO:0000313" key="14">
    <source>
        <dbReference type="Proteomes" id="UP000052052"/>
    </source>
</evidence>
<feature type="transmembrane region" description="Helical" evidence="10">
    <location>
        <begin position="303"/>
        <end position="322"/>
    </location>
</feature>
<comment type="caution">
    <text evidence="13">The sequence shown here is derived from an EMBL/GenBank/DDBJ whole genome shotgun (WGS) entry which is preliminary data.</text>
</comment>
<feature type="transmembrane region" description="Helical" evidence="10">
    <location>
        <begin position="358"/>
        <end position="378"/>
    </location>
</feature>
<dbReference type="Pfam" id="PF00909">
    <property type="entry name" value="Ammonium_transp"/>
    <property type="match status" value="1"/>
</dbReference>
<keyword evidence="4" id="KW-1003">Cell membrane</keyword>
<evidence type="ECO:0000256" key="2">
    <source>
        <dbReference type="ARBA" id="ARBA00005887"/>
    </source>
</evidence>
<dbReference type="RefSeq" id="WP_057656794.1">
    <property type="nucleotide sequence ID" value="NZ_LDJL01000001.1"/>
</dbReference>
<evidence type="ECO:0000256" key="8">
    <source>
        <dbReference type="ARBA" id="ARBA00023177"/>
    </source>
</evidence>
<proteinExistence type="inferred from homology"/>
<feature type="transmembrane region" description="Helical" evidence="10">
    <location>
        <begin position="113"/>
        <end position="133"/>
    </location>
</feature>
<feature type="transmembrane region" description="Helical" evidence="10">
    <location>
        <begin position="79"/>
        <end position="101"/>
    </location>
</feature>
<feature type="transmembrane region" description="Helical" evidence="10">
    <location>
        <begin position="390"/>
        <end position="408"/>
    </location>
</feature>
<evidence type="ECO:0000259" key="12">
    <source>
        <dbReference type="Pfam" id="PF00909"/>
    </source>
</evidence>
<sequence length="481" mass="48838">MKTRLFAGFKTRVQALSLLALCALAAGVSITAVAQETAPAPTAEATAAAAPVAEPMAAAASEAAPAEAEPAPVVDKGDVAWMLTSTLLVLLMTVPGLALFYGGLVRSKNVLSVLIQVITVFSLLVILWVIYGYSYAFVGGNAWIGTADKLFLKGVTPDTLADTFSAGFKLPEYVFIAFQATFAGITGALIVGAFAERVKYAAVILFAVIWFTFGYLPIAHMVWGAGGYLLDKGALDFAGGTVVHINAGIAGLVGSYFVGKRVGFGREALKPHNVTFTFVGASLLWVGWFGFNAGSALEANGTAALAFINTLLATAAGILAWAVVEKISKGKSSALGVASGAVAGLVGVTPAAGSVGPFGAIAIGLVAGALCVWGVTGLKRLLGADDSLDVFGVHGLGGIIGALLTGVFTAPSLGGTGGEDYSIGGQVAIQALGVGITVVWIGVVSVVGFLIAKMVFGLRVAEEAEREGLDITSHGESAYEA</sequence>
<dbReference type="NCBIfam" id="TIGR00836">
    <property type="entry name" value="amt"/>
    <property type="match status" value="1"/>
</dbReference>
<feature type="transmembrane region" description="Helical" evidence="10">
    <location>
        <begin position="428"/>
        <end position="452"/>
    </location>
</feature>
<keyword evidence="3 10" id="KW-0813">Transport</keyword>
<dbReference type="STRING" id="344882.ABB29_00530"/>
<dbReference type="InterPro" id="IPR029020">
    <property type="entry name" value="Ammonium/urea_transptr"/>
</dbReference>
<comment type="subcellular location">
    <subcellularLocation>
        <location evidence="1 10">Cell membrane</location>
        <topology evidence="1 10">Multi-pass membrane protein</topology>
    </subcellularLocation>
</comment>
<dbReference type="InterPro" id="IPR018047">
    <property type="entry name" value="Ammonium_transpt_CS"/>
</dbReference>
<gene>
    <name evidence="13" type="ORF">ABB29_00530</name>
</gene>
<dbReference type="GO" id="GO:0005886">
    <property type="term" value="C:plasma membrane"/>
    <property type="evidence" value="ECO:0007669"/>
    <property type="project" value="UniProtKB-SubCell"/>
</dbReference>
<dbReference type="AlphaFoldDB" id="A0A0R0D1Z9"/>
<evidence type="ECO:0000313" key="13">
    <source>
        <dbReference type="EMBL" id="KRG71988.1"/>
    </source>
</evidence>
<reference evidence="13 14" key="1">
    <citation type="submission" date="2015-05" db="EMBL/GenBank/DDBJ databases">
        <title>Genome sequencing and analysis of members of genus Stenotrophomonas.</title>
        <authorList>
            <person name="Patil P.P."/>
            <person name="Midha S."/>
            <person name="Patil P.B."/>
        </authorList>
    </citation>
    <scope>NUCLEOTIDE SEQUENCE [LARGE SCALE GENOMIC DNA]</scope>
    <source>
        <strain evidence="13 14">DSM 21858</strain>
    </source>
</reference>
<comment type="similarity">
    <text evidence="2 10">Belongs to the ammonia transporter channel (TC 1.A.11.2) family.</text>
</comment>
<dbReference type="InterPro" id="IPR002229">
    <property type="entry name" value="RhesusRHD"/>
</dbReference>
<keyword evidence="7 10" id="KW-0472">Membrane</keyword>
<organism evidence="13 14">
    <name type="scientific">Pseudoxanthomonas dokdonensis</name>
    <dbReference type="NCBI Taxonomy" id="344882"/>
    <lineage>
        <taxon>Bacteria</taxon>
        <taxon>Pseudomonadati</taxon>
        <taxon>Pseudomonadota</taxon>
        <taxon>Gammaproteobacteria</taxon>
        <taxon>Lysobacterales</taxon>
        <taxon>Lysobacteraceae</taxon>
        <taxon>Pseudoxanthomonas</taxon>
    </lineage>
</organism>
<dbReference type="GO" id="GO:0008519">
    <property type="term" value="F:ammonium channel activity"/>
    <property type="evidence" value="ECO:0007669"/>
    <property type="project" value="InterPro"/>
</dbReference>
<keyword evidence="8 10" id="KW-0924">Ammonia transport</keyword>
<keyword evidence="11" id="KW-0732">Signal</keyword>
<dbReference type="OrthoDB" id="9814202at2"/>
<name>A0A0R0D1Z9_9GAMM</name>
<evidence type="ECO:0000256" key="6">
    <source>
        <dbReference type="ARBA" id="ARBA00022989"/>
    </source>
</evidence>
<keyword evidence="5 10" id="KW-0812">Transmembrane</keyword>
<dbReference type="PANTHER" id="PTHR43029">
    <property type="entry name" value="AMMONIUM TRANSPORTER MEP2"/>
    <property type="match status" value="1"/>
</dbReference>
<feature type="transmembrane region" description="Helical" evidence="10">
    <location>
        <begin position="237"/>
        <end position="259"/>
    </location>
</feature>
<feature type="transmembrane region" description="Helical" evidence="10">
    <location>
        <begin position="202"/>
        <end position="225"/>
    </location>
</feature>
<dbReference type="PRINTS" id="PR00342">
    <property type="entry name" value="RHESUSRHD"/>
</dbReference>
<dbReference type="PATRIC" id="fig|344882.3.peg.110"/>
<dbReference type="InterPro" id="IPR024041">
    <property type="entry name" value="NH4_transpt_AmtB-like_dom"/>
</dbReference>
<evidence type="ECO:0000256" key="4">
    <source>
        <dbReference type="ARBA" id="ARBA00022475"/>
    </source>
</evidence>
<protein>
    <recommendedName>
        <fullName evidence="9 10">Ammonium transporter</fullName>
    </recommendedName>
</protein>
<keyword evidence="14" id="KW-1185">Reference proteome</keyword>
<dbReference type="Proteomes" id="UP000052052">
    <property type="component" value="Unassembled WGS sequence"/>
</dbReference>
<feature type="transmembrane region" description="Helical" evidence="10">
    <location>
        <begin position="173"/>
        <end position="195"/>
    </location>
</feature>
<dbReference type="FunFam" id="1.10.3430.10:FF:000007">
    <property type="entry name" value="Ammonium transporter"/>
    <property type="match status" value="1"/>
</dbReference>